<dbReference type="GO" id="GO:0016853">
    <property type="term" value="F:isomerase activity"/>
    <property type="evidence" value="ECO:0007669"/>
    <property type="project" value="UniProtKB-KW"/>
</dbReference>
<proteinExistence type="inferred from homology"/>
<dbReference type="PANTHER" id="PTHR47245:SF3">
    <property type="entry name" value="PEPTIDYL-PROLYL CIS-TRANS ISOMERASE, PPIC-TYPE-RELATED"/>
    <property type="match status" value="1"/>
</dbReference>
<evidence type="ECO:0000313" key="7">
    <source>
        <dbReference type="Proteomes" id="UP001597216"/>
    </source>
</evidence>
<comment type="similarity">
    <text evidence="1">Belongs to the PpiC/parvulin rotamase family.</text>
</comment>
<dbReference type="InterPro" id="IPR046357">
    <property type="entry name" value="PPIase_dom_sf"/>
</dbReference>
<dbReference type="EMBL" id="JBHTLQ010000006">
    <property type="protein sequence ID" value="MFD1189682.1"/>
    <property type="molecule type" value="Genomic_DNA"/>
</dbReference>
<sequence length="273" mass="30587">MWKRLLREPLVHFIAIGLVLFVGMTALKAAHRPTVRLDAAEIEQLAGYWSAQAGRQPTSEELKAIIDERVNDELLAREALRLGLDKDDLIIRRRLAQKMAFASEDAAPVREPTRAQLERYFRDHAARYANPGKVALRHVFISGDRKADDAHREVLKVLAVAGSNEGEPHGDPFMLPLTYADVAPRDLERDYGAEFVKAAETAPVGEWVGPIASPYGLHVLLVEARQPPHPPAFDSVRDLVREDLLAEARKAANTRYLDRLRQRYRVVVSGAPQ</sequence>
<evidence type="ECO:0000256" key="1">
    <source>
        <dbReference type="ARBA" id="ARBA00007656"/>
    </source>
</evidence>
<organism evidence="6 7">
    <name type="scientific">Phenylobacterium conjunctum</name>
    <dbReference type="NCBI Taxonomy" id="1298959"/>
    <lineage>
        <taxon>Bacteria</taxon>
        <taxon>Pseudomonadati</taxon>
        <taxon>Pseudomonadota</taxon>
        <taxon>Alphaproteobacteria</taxon>
        <taxon>Caulobacterales</taxon>
        <taxon>Caulobacteraceae</taxon>
        <taxon>Phenylobacterium</taxon>
    </lineage>
</organism>
<name>A0ABW3SXX5_9CAUL</name>
<dbReference type="InterPro" id="IPR050245">
    <property type="entry name" value="PrsA_foldase"/>
</dbReference>
<accession>A0ABW3SXX5</accession>
<comment type="caution">
    <text evidence="6">The sequence shown here is derived from an EMBL/GenBank/DDBJ whole genome shotgun (WGS) entry which is preliminary data.</text>
</comment>
<evidence type="ECO:0000313" key="6">
    <source>
        <dbReference type="EMBL" id="MFD1189682.1"/>
    </source>
</evidence>
<dbReference type="SUPFAM" id="SSF109998">
    <property type="entry name" value="Triger factor/SurA peptide-binding domain-like"/>
    <property type="match status" value="1"/>
</dbReference>
<dbReference type="InterPro" id="IPR000297">
    <property type="entry name" value="PPIase_PpiC"/>
</dbReference>
<dbReference type="Proteomes" id="UP001597216">
    <property type="component" value="Unassembled WGS sequence"/>
</dbReference>
<keyword evidence="6" id="KW-0413">Isomerase</keyword>
<dbReference type="Gene3D" id="3.10.50.40">
    <property type="match status" value="1"/>
</dbReference>
<feature type="domain" description="PpiC" evidence="5">
    <location>
        <begin position="112"/>
        <end position="238"/>
    </location>
</feature>
<evidence type="ECO:0000256" key="4">
    <source>
        <dbReference type="ARBA" id="ARBA00031484"/>
    </source>
</evidence>
<dbReference type="Pfam" id="PF13145">
    <property type="entry name" value="Rotamase_2"/>
    <property type="match status" value="1"/>
</dbReference>
<dbReference type="PANTHER" id="PTHR47245">
    <property type="entry name" value="PEPTIDYLPROLYL ISOMERASE"/>
    <property type="match status" value="1"/>
</dbReference>
<evidence type="ECO:0000256" key="3">
    <source>
        <dbReference type="ARBA" id="ARBA00030642"/>
    </source>
</evidence>
<dbReference type="InterPro" id="IPR027304">
    <property type="entry name" value="Trigger_fact/SurA_dom_sf"/>
</dbReference>
<gene>
    <name evidence="6" type="ORF">ACFQ27_03750</name>
</gene>
<evidence type="ECO:0000256" key="2">
    <source>
        <dbReference type="ARBA" id="ARBA00018370"/>
    </source>
</evidence>
<keyword evidence="7" id="KW-1185">Reference proteome</keyword>
<evidence type="ECO:0000259" key="5">
    <source>
        <dbReference type="Pfam" id="PF13145"/>
    </source>
</evidence>
<protein>
    <recommendedName>
        <fullName evidence="2">Parvulin-like PPIase</fullName>
    </recommendedName>
    <alternativeName>
        <fullName evidence="3">Peptidyl-prolyl cis-trans isomerase plp</fullName>
    </alternativeName>
    <alternativeName>
        <fullName evidence="4">Rotamase plp</fullName>
    </alternativeName>
</protein>
<reference evidence="7" key="1">
    <citation type="journal article" date="2019" name="Int. J. Syst. Evol. Microbiol.">
        <title>The Global Catalogue of Microorganisms (GCM) 10K type strain sequencing project: providing services to taxonomists for standard genome sequencing and annotation.</title>
        <authorList>
            <consortium name="The Broad Institute Genomics Platform"/>
            <consortium name="The Broad Institute Genome Sequencing Center for Infectious Disease"/>
            <person name="Wu L."/>
            <person name="Ma J."/>
        </authorList>
    </citation>
    <scope>NUCLEOTIDE SEQUENCE [LARGE SCALE GENOMIC DNA]</scope>
    <source>
        <strain evidence="7">CCUG 55074</strain>
    </source>
</reference>
<dbReference type="RefSeq" id="WP_377352577.1">
    <property type="nucleotide sequence ID" value="NZ_JBHTLQ010000006.1"/>
</dbReference>